<sequence length="149" mass="17232">MPDIRFYHLENEGLEGALPKLMERVISAGLRAVVKVKDTDQSALIDELLWSYKPDAFLPHDTEDSPQVSLQPILITTQQHRLNEAECLILLDADNWDDFDPFKRILYMFDGKNEEVVTAARLDWKAFKEKGFEMSYWQQMPGGGWDQKA</sequence>
<dbReference type="GO" id="GO:0003677">
    <property type="term" value="F:DNA binding"/>
    <property type="evidence" value="ECO:0007669"/>
    <property type="project" value="InterPro"/>
</dbReference>
<keyword evidence="1" id="KW-0548">Nucleotidyltransferase</keyword>
<dbReference type="AlphaFoldDB" id="A0AA52EHC9"/>
<dbReference type="Pfam" id="PF04364">
    <property type="entry name" value="DNA_pol3_chi"/>
    <property type="match status" value="1"/>
</dbReference>
<dbReference type="EC" id="2.7.7.7" evidence="1"/>
<dbReference type="GO" id="GO:0003887">
    <property type="term" value="F:DNA-directed DNA polymerase activity"/>
    <property type="evidence" value="ECO:0007669"/>
    <property type="project" value="UniProtKB-EC"/>
</dbReference>
<evidence type="ECO:0000313" key="1">
    <source>
        <dbReference type="EMBL" id="WND02339.1"/>
    </source>
</evidence>
<dbReference type="GO" id="GO:0006260">
    <property type="term" value="P:DNA replication"/>
    <property type="evidence" value="ECO:0007669"/>
    <property type="project" value="InterPro"/>
</dbReference>
<dbReference type="InterPro" id="IPR036768">
    <property type="entry name" value="PolIII_chi_sf"/>
</dbReference>
<dbReference type="KEGG" id="tmk:QGN29_12345"/>
<keyword evidence="2" id="KW-1185">Reference proteome</keyword>
<dbReference type="InterPro" id="IPR007459">
    <property type="entry name" value="DNA_pol3_chi"/>
</dbReference>
<organism evidence="1 2">
    <name type="scientific">Temperatibacter marinus</name>
    <dbReference type="NCBI Taxonomy" id="1456591"/>
    <lineage>
        <taxon>Bacteria</taxon>
        <taxon>Pseudomonadati</taxon>
        <taxon>Pseudomonadota</taxon>
        <taxon>Alphaproteobacteria</taxon>
        <taxon>Kordiimonadales</taxon>
        <taxon>Temperatibacteraceae</taxon>
        <taxon>Temperatibacter</taxon>
    </lineage>
</organism>
<reference evidence="1" key="1">
    <citation type="submission" date="2023-04" db="EMBL/GenBank/DDBJ databases">
        <title>Complete genome sequence of Temperatibacter marinus.</title>
        <authorList>
            <person name="Rong J.-C."/>
            <person name="Yi M.-L."/>
            <person name="Zhao Q."/>
        </authorList>
    </citation>
    <scope>NUCLEOTIDE SEQUENCE</scope>
    <source>
        <strain evidence="1">NBRC 110045</strain>
    </source>
</reference>
<accession>A0AA52EHC9</accession>
<evidence type="ECO:0000313" key="2">
    <source>
        <dbReference type="Proteomes" id="UP001268683"/>
    </source>
</evidence>
<dbReference type="Gene3D" id="3.40.50.10110">
    <property type="entry name" value="DNA polymerase III subunit chi"/>
    <property type="match status" value="1"/>
</dbReference>
<dbReference type="PANTHER" id="PTHR38767">
    <property type="entry name" value="DNA POLYMERASE III SUBUNIT CHI"/>
    <property type="match status" value="1"/>
</dbReference>
<keyword evidence="1" id="KW-0808">Transferase</keyword>
<dbReference type="RefSeq" id="WP_310798175.1">
    <property type="nucleotide sequence ID" value="NZ_CP123872.1"/>
</dbReference>
<proteinExistence type="predicted"/>
<dbReference type="SUPFAM" id="SSF102400">
    <property type="entry name" value="DNA polymerase III chi subunit"/>
    <property type="match status" value="1"/>
</dbReference>
<dbReference type="GO" id="GO:0032298">
    <property type="term" value="P:positive regulation of DNA-templated DNA replication initiation"/>
    <property type="evidence" value="ECO:0007669"/>
    <property type="project" value="TreeGrafter"/>
</dbReference>
<dbReference type="PANTHER" id="PTHR38767:SF1">
    <property type="entry name" value="DNA POLYMERASE III SUBUNIT CHI"/>
    <property type="match status" value="1"/>
</dbReference>
<dbReference type="Proteomes" id="UP001268683">
    <property type="component" value="Chromosome"/>
</dbReference>
<dbReference type="NCBIfam" id="NF004347">
    <property type="entry name" value="PRK05728.1-4"/>
    <property type="match status" value="1"/>
</dbReference>
<dbReference type="EMBL" id="CP123872">
    <property type="protein sequence ID" value="WND02339.1"/>
    <property type="molecule type" value="Genomic_DNA"/>
</dbReference>
<gene>
    <name evidence="1" type="ORF">QGN29_12345</name>
</gene>
<name>A0AA52EHC9_9PROT</name>
<protein>
    <submittedName>
        <fullName evidence="1">DNA polymerase III subunit chi</fullName>
        <ecNumber evidence="1">2.7.7.7</ecNumber>
    </submittedName>
</protein>